<dbReference type="Gene3D" id="3.10.310.30">
    <property type="match status" value="1"/>
</dbReference>
<dbReference type="Proteomes" id="UP001430990">
    <property type="component" value="Chromosome"/>
</dbReference>
<dbReference type="InterPro" id="IPR051673">
    <property type="entry name" value="SSDNA_exonuclease_RecJ"/>
</dbReference>
<dbReference type="Pfam" id="PF17768">
    <property type="entry name" value="RecJ_OB"/>
    <property type="match status" value="1"/>
</dbReference>
<dbReference type="PANTHER" id="PTHR30255:SF2">
    <property type="entry name" value="SINGLE-STRANDED-DNA-SPECIFIC EXONUCLEASE RECJ"/>
    <property type="match status" value="1"/>
</dbReference>
<dbReference type="RefSeq" id="WP_063983488.1">
    <property type="nucleotide sequence ID" value="NZ_CP088100.1"/>
</dbReference>
<proteinExistence type="inferred from homology"/>
<keyword evidence="5 10" id="KW-0269">Exonuclease</keyword>
<dbReference type="Gene3D" id="3.90.1640.30">
    <property type="match status" value="1"/>
</dbReference>
<evidence type="ECO:0000259" key="7">
    <source>
        <dbReference type="Pfam" id="PF01368"/>
    </source>
</evidence>
<comment type="similarity">
    <text evidence="1">Belongs to the RecJ family.</text>
</comment>
<keyword evidence="4" id="KW-0378">Hydrolase</keyword>
<dbReference type="NCBIfam" id="TIGR00644">
    <property type="entry name" value="recJ"/>
    <property type="match status" value="1"/>
</dbReference>
<dbReference type="Pfam" id="PF02272">
    <property type="entry name" value="DHHA1"/>
    <property type="match status" value="1"/>
</dbReference>
<dbReference type="InterPro" id="IPR041122">
    <property type="entry name" value="RecJ_OB"/>
</dbReference>
<dbReference type="PANTHER" id="PTHR30255">
    <property type="entry name" value="SINGLE-STRANDED-DNA-SPECIFIC EXONUCLEASE RECJ"/>
    <property type="match status" value="1"/>
</dbReference>
<dbReference type="Pfam" id="PF01368">
    <property type="entry name" value="DHH"/>
    <property type="match status" value="1"/>
</dbReference>
<dbReference type="InterPro" id="IPR001667">
    <property type="entry name" value="DDH_dom"/>
</dbReference>
<evidence type="ECO:0000259" key="9">
    <source>
        <dbReference type="Pfam" id="PF17768"/>
    </source>
</evidence>
<keyword evidence="11" id="KW-1185">Reference proteome</keyword>
<gene>
    <name evidence="10" type="primary">recJ</name>
    <name evidence="10" type="ORF">BjapCC829_21550</name>
</gene>
<feature type="domain" description="DDH" evidence="7">
    <location>
        <begin position="104"/>
        <end position="226"/>
    </location>
</feature>
<dbReference type="GO" id="GO:0004527">
    <property type="term" value="F:exonuclease activity"/>
    <property type="evidence" value="ECO:0007669"/>
    <property type="project" value="UniProtKB-KW"/>
</dbReference>
<evidence type="ECO:0000256" key="1">
    <source>
        <dbReference type="ARBA" id="ARBA00005915"/>
    </source>
</evidence>
<dbReference type="InterPro" id="IPR003156">
    <property type="entry name" value="DHHA1_dom"/>
</dbReference>
<feature type="domain" description="RecJ OB" evidence="9">
    <location>
        <begin position="492"/>
        <end position="601"/>
    </location>
</feature>
<accession>A0ABY3QY80</accession>
<evidence type="ECO:0000313" key="11">
    <source>
        <dbReference type="Proteomes" id="UP001430990"/>
    </source>
</evidence>
<keyword evidence="6" id="KW-0175">Coiled coil</keyword>
<dbReference type="InterPro" id="IPR038763">
    <property type="entry name" value="DHH_sf"/>
</dbReference>
<organism evidence="10 11">
    <name type="scientific">Bradyrhizobium barranii</name>
    <dbReference type="NCBI Taxonomy" id="2992140"/>
    <lineage>
        <taxon>Bacteria</taxon>
        <taxon>Pseudomonadati</taxon>
        <taxon>Pseudomonadota</taxon>
        <taxon>Alphaproteobacteria</taxon>
        <taxon>Hyphomicrobiales</taxon>
        <taxon>Nitrobacteraceae</taxon>
        <taxon>Bradyrhizobium</taxon>
    </lineage>
</organism>
<reference evidence="10" key="1">
    <citation type="submission" date="2021-11" db="EMBL/GenBank/DDBJ databases">
        <title>Australian commercial rhizobial inoculants.</title>
        <authorList>
            <person name="Kohlmeier M.G."/>
            <person name="O'Hara G.W."/>
            <person name="Colombi E."/>
            <person name="Ramsay J.P."/>
            <person name="Terpolilli J."/>
        </authorList>
    </citation>
    <scope>NUCLEOTIDE SEQUENCE</scope>
    <source>
        <strain evidence="10">CC829</strain>
    </source>
</reference>
<keyword evidence="3" id="KW-0540">Nuclease</keyword>
<evidence type="ECO:0000256" key="4">
    <source>
        <dbReference type="ARBA" id="ARBA00022801"/>
    </source>
</evidence>
<protein>
    <recommendedName>
        <fullName evidence="2">Single-stranded-DNA-specific exonuclease RecJ</fullName>
    </recommendedName>
</protein>
<evidence type="ECO:0000256" key="3">
    <source>
        <dbReference type="ARBA" id="ARBA00022722"/>
    </source>
</evidence>
<evidence type="ECO:0000256" key="2">
    <source>
        <dbReference type="ARBA" id="ARBA00019841"/>
    </source>
</evidence>
<dbReference type="SUPFAM" id="SSF64182">
    <property type="entry name" value="DHH phosphoesterases"/>
    <property type="match status" value="1"/>
</dbReference>
<feature type="coiled-coil region" evidence="6">
    <location>
        <begin position="342"/>
        <end position="369"/>
    </location>
</feature>
<dbReference type="EMBL" id="CP088100">
    <property type="protein sequence ID" value="UFW90979.1"/>
    <property type="molecule type" value="Genomic_DNA"/>
</dbReference>
<feature type="domain" description="DHHA1" evidence="8">
    <location>
        <begin position="382"/>
        <end position="478"/>
    </location>
</feature>
<name>A0ABY3QY80_9BRAD</name>
<dbReference type="InterPro" id="IPR004610">
    <property type="entry name" value="RecJ"/>
</dbReference>
<evidence type="ECO:0000256" key="6">
    <source>
        <dbReference type="SAM" id="Coils"/>
    </source>
</evidence>
<sequence>MTPPATALPVEVPQAFLGVARSLTDKLWLDRLDARGAAKALAIVQRHQLPELLARVLAGRGVDIDAVADFLDPTIRKLLPDPYTVTEMEAAAKRIADAAMRGEKVAIFGDYDVDGATSAALLAWHLRHCGLDPLIHIPDRIFEGYGPNTEAIRALAAKGATLLVTVDCGTTSIEPLAEAKRLGMSVVVIDHHQAGTELPEVDALVNPNRLDDLSGLGHLAAVGLVLVTLVAVNRELRQRGFWTSEMPEPDLLGMLHHVALGTVADVAPLIGLNRAFVAKGLIAMRRRDHVGHTALMDVARLNGPPEAWHLGFMLGPRVNAGGRIGRADLGVRLLLEGDSVEAARIAAELDRLNSERRVIEQAAEAQAEAEALASIGLEDKIGVIVTASEGWHPGVVGLVASRLKEKFSRPAFAIALEPGGIGTGSGRSIAGVDLGKAVRQAVTDGILLKGGGHAMAAGVTLRKEKLAEFRAYLENALAQDVAEARHVNELYVDGAVSARAVTTELATTLNHAGPFGSGNPEVVLALPSHQLVYADEVGQAHLRLRFKSGDGSIVNGIAFRSVGQKLGNALLANRGQQLHVAGSLSVDRYQGAERVQFRVVDVALPDQGPSVIR</sequence>
<evidence type="ECO:0000313" key="10">
    <source>
        <dbReference type="EMBL" id="UFW90979.1"/>
    </source>
</evidence>
<evidence type="ECO:0000259" key="8">
    <source>
        <dbReference type="Pfam" id="PF02272"/>
    </source>
</evidence>
<evidence type="ECO:0000256" key="5">
    <source>
        <dbReference type="ARBA" id="ARBA00022839"/>
    </source>
</evidence>